<reference evidence="12" key="2">
    <citation type="submission" date="2014-07" db="EMBL/GenBank/DDBJ databases">
        <title>Initial genome analysis of the psychrotolerant acidophile Acidithiobacillus ferrivorans CF27: insights into iron and sulfur oxidation pathways and into biofilm formation.</title>
        <authorList>
            <person name="Talla E."/>
            <person name="Hedrich S."/>
            <person name="Mangenot S."/>
            <person name="Ji B."/>
            <person name="Johnson D.B."/>
            <person name="Barbe V."/>
            <person name="Bonnefoy V."/>
        </authorList>
    </citation>
    <scope>NUCLEOTIDE SEQUENCE [LARGE SCALE GENOMIC DNA]</scope>
    <source>
        <strain evidence="12">CF27</strain>
    </source>
</reference>
<comment type="catalytic activity">
    <reaction evidence="9">
        <text>alpha-D-glucose 1-phosphate + ATP + H(+) = ADP-alpha-D-glucose + diphosphate</text>
        <dbReference type="Rhea" id="RHEA:12120"/>
        <dbReference type="ChEBI" id="CHEBI:15378"/>
        <dbReference type="ChEBI" id="CHEBI:30616"/>
        <dbReference type="ChEBI" id="CHEBI:33019"/>
        <dbReference type="ChEBI" id="CHEBI:57498"/>
        <dbReference type="ChEBI" id="CHEBI:58601"/>
        <dbReference type="EC" id="2.7.7.27"/>
    </reaction>
</comment>
<dbReference type="PROSITE" id="PS00809">
    <property type="entry name" value="ADP_GLC_PYROPHOSPH_2"/>
    <property type="match status" value="1"/>
</dbReference>
<feature type="binding site" evidence="9">
    <location>
        <position position="181"/>
    </location>
    <ligand>
        <name>alpha-D-glucose 1-phosphate</name>
        <dbReference type="ChEBI" id="CHEBI:58601"/>
    </ligand>
</feature>
<dbReference type="UniPathway" id="UPA00164"/>
<evidence type="ECO:0000256" key="1">
    <source>
        <dbReference type="ARBA" id="ARBA00010443"/>
    </source>
</evidence>
<comment type="similarity">
    <text evidence="1 9">Belongs to the bacterial/plant glucose-1-phosphate adenylyltransferase family.</text>
</comment>
<dbReference type="SUPFAM" id="SSF51161">
    <property type="entry name" value="Trimeric LpxA-like enzymes"/>
    <property type="match status" value="1"/>
</dbReference>
<protein>
    <recommendedName>
        <fullName evidence="9">Glucose-1-phosphate adenylyltransferase</fullName>
        <ecNumber evidence="9">2.7.7.27</ecNumber>
    </recommendedName>
    <alternativeName>
        <fullName evidence="9">ADP-glucose pyrophosphorylase</fullName>
        <shortName evidence="9">ADPGlc PPase</shortName>
    </alternativeName>
    <alternativeName>
        <fullName evidence="9">ADP-glucose synthase</fullName>
    </alternativeName>
</protein>
<dbReference type="Gene3D" id="3.90.550.10">
    <property type="entry name" value="Spore Coat Polysaccharide Biosynthesis Protein SpsA, Chain A"/>
    <property type="match status" value="1"/>
</dbReference>
<organism evidence="12">
    <name type="scientific">Acidithiobacillus ferrivorans</name>
    <dbReference type="NCBI Taxonomy" id="160808"/>
    <lineage>
        <taxon>Bacteria</taxon>
        <taxon>Pseudomonadati</taxon>
        <taxon>Pseudomonadota</taxon>
        <taxon>Acidithiobacillia</taxon>
        <taxon>Acidithiobacillales</taxon>
        <taxon>Acidithiobacillaceae</taxon>
        <taxon>Acidithiobacillus</taxon>
    </lineage>
</organism>
<name>A0A060UJY4_9PROT</name>
<evidence type="ECO:0000256" key="4">
    <source>
        <dbReference type="ARBA" id="ARBA00022695"/>
    </source>
</evidence>
<feature type="domain" description="Nucleotidyl transferase" evidence="10">
    <location>
        <begin position="25"/>
        <end position="293"/>
    </location>
</feature>
<proteinExistence type="inferred from homology"/>
<keyword evidence="14" id="KW-1185">Reference proteome</keyword>
<dbReference type="RefSeq" id="WP_035190991.1">
    <property type="nucleotide sequence ID" value="NZ_CCCS020000002.1"/>
</dbReference>
<reference evidence="13 14" key="3">
    <citation type="submission" date="2017-03" db="EMBL/GenBank/DDBJ databases">
        <authorList>
            <person name="Regsiter A."/>
            <person name="William W."/>
        </authorList>
    </citation>
    <scope>NUCLEOTIDE SEQUENCE [LARGE SCALE GENOMIC DNA]</scope>
    <source>
        <strain evidence="13">PRJEB5721</strain>
    </source>
</reference>
<keyword evidence="4 9" id="KW-0548">Nucleotidyltransferase</keyword>
<evidence type="ECO:0000313" key="13">
    <source>
        <dbReference type="EMBL" id="SMH67020.1"/>
    </source>
</evidence>
<feature type="site" description="Could play a key role in the communication between the regulatory and the substrate sites" evidence="9">
    <location>
        <position position="115"/>
    </location>
</feature>
<dbReference type="PANTHER" id="PTHR43523:SF2">
    <property type="entry name" value="GLUCOSE-1-PHOSPHATE ADENYLYLTRANSFERASE"/>
    <property type="match status" value="1"/>
</dbReference>
<dbReference type="InterPro" id="IPR005836">
    <property type="entry name" value="ADP_Glu_pyroP_CS"/>
</dbReference>
<evidence type="ECO:0000256" key="7">
    <source>
        <dbReference type="ARBA" id="ARBA00023056"/>
    </source>
</evidence>
<dbReference type="HAMAP" id="MF_00624">
    <property type="entry name" value="GlgC"/>
    <property type="match status" value="1"/>
</dbReference>
<comment type="function">
    <text evidence="9">Involved in the biosynthesis of ADP-glucose, a building block required for the elongation reactions to produce glycogen. Catalyzes the reaction between ATP and alpha-D-glucose 1-phosphate (G1P) to produce pyrophosphate and ADP-Glc.</text>
</comment>
<evidence type="ECO:0000256" key="9">
    <source>
        <dbReference type="HAMAP-Rule" id="MF_00624"/>
    </source>
</evidence>
<feature type="binding site" evidence="9">
    <location>
        <position position="116"/>
    </location>
    <ligand>
        <name>alpha-D-glucose 1-phosphate</name>
        <dbReference type="ChEBI" id="CHEBI:58601"/>
    </ligand>
</feature>
<keyword evidence="5 9" id="KW-0547">Nucleotide-binding</keyword>
<gene>
    <name evidence="9 12" type="primary">glgC</name>
    <name evidence="12" type="ORF">AFERRI_100255</name>
    <name evidence="13" type="ORF">AFERRI_50221</name>
</gene>
<dbReference type="Pfam" id="PF00483">
    <property type="entry name" value="NTP_transferase"/>
    <property type="match status" value="1"/>
</dbReference>
<dbReference type="SUPFAM" id="SSF53448">
    <property type="entry name" value="Nucleotide-diphospho-sugar transferases"/>
    <property type="match status" value="1"/>
</dbReference>
<sequence>MSEEGSLGVANSPRFVSNLTKNTLALVLAGGRGSRLGPLTDWRAKPAVPFGGKFRIIDFCLSNCLNSGIRRIGVLTQYKSHSLIRHIQHGWGFLRGEFSEFTEILPAQQRMNTGWYKGTADAIFQNIDILRAHRPRYVIILAGDHIYKMDYGQMLAEHVQSQADMSVACIEVPLGEAKSFGVMSVNSEDRVIAFAEKPQDPVPIPGNPDRALASMGVYVFNTDFLYEQLIRDSDSHDSTHDFGNDLIPYMVSRYRVIAHRFRNSCISSSDGGNSRCYWRDVGTVDAYWAANIDLVHVTPDLDLYDSRWPIWTYQEQLPPAKFVFDDEGRRGMALDSIVSGGCIISGATVRRSLLFSNVRINDGHTLIEDSVILPNVRMGEGARLRKVVVDKGTIIPHGLVVGEDPVEDARRFYRTPNGVTLITPELLGQQLHFVR</sequence>
<dbReference type="PANTHER" id="PTHR43523">
    <property type="entry name" value="GLUCOSE-1-PHOSPHATE ADENYLYLTRANSFERASE-RELATED"/>
    <property type="match status" value="1"/>
</dbReference>
<dbReference type="Proteomes" id="UP000193925">
    <property type="component" value="Chromosome AFERRI"/>
</dbReference>
<keyword evidence="7 9" id="KW-0320">Glycogen biosynthesis</keyword>
<evidence type="ECO:0000259" key="11">
    <source>
        <dbReference type="Pfam" id="PF24894"/>
    </source>
</evidence>
<evidence type="ECO:0000256" key="6">
    <source>
        <dbReference type="ARBA" id="ARBA00022840"/>
    </source>
</evidence>
<keyword evidence="6 9" id="KW-0067">ATP-binding</keyword>
<dbReference type="NCBIfam" id="NF002023">
    <property type="entry name" value="PRK00844.1"/>
    <property type="match status" value="1"/>
</dbReference>
<evidence type="ECO:0000256" key="3">
    <source>
        <dbReference type="ARBA" id="ARBA00022679"/>
    </source>
</evidence>
<comment type="pathway">
    <text evidence="9">Glycan biosynthesis; glycogen biosynthesis.</text>
</comment>
<feature type="site" description="Could play a key role in the communication between the regulatory and the substrate sites" evidence="9">
    <location>
        <position position="77"/>
    </location>
</feature>
<dbReference type="EMBL" id="CCCS020000002">
    <property type="protein sequence ID" value="CDQ08820.1"/>
    <property type="molecule type" value="Genomic_DNA"/>
</dbReference>
<dbReference type="AlphaFoldDB" id="A0A060UJY4"/>
<keyword evidence="8 9" id="KW-0119">Carbohydrate metabolism</keyword>
<dbReference type="InterPro" id="IPR011831">
    <property type="entry name" value="ADP-Glc_PPase"/>
</dbReference>
<evidence type="ECO:0000313" key="14">
    <source>
        <dbReference type="Proteomes" id="UP000193925"/>
    </source>
</evidence>
<dbReference type="InterPro" id="IPR056818">
    <property type="entry name" value="GlmU/GlgC-like_hexapep"/>
</dbReference>
<evidence type="ECO:0000313" key="12">
    <source>
        <dbReference type="EMBL" id="CDQ08820.1"/>
    </source>
</evidence>
<dbReference type="InterPro" id="IPR011004">
    <property type="entry name" value="Trimer_LpxA-like_sf"/>
</dbReference>
<dbReference type="PROSITE" id="PS00810">
    <property type="entry name" value="ADP_GLC_PYROPHOSPH_3"/>
    <property type="match status" value="1"/>
</dbReference>
<dbReference type="EC" id="2.7.7.27" evidence="9"/>
<dbReference type="NCBIfam" id="NF001947">
    <property type="entry name" value="PRK00725.1"/>
    <property type="match status" value="1"/>
</dbReference>
<evidence type="ECO:0000256" key="2">
    <source>
        <dbReference type="ARBA" id="ARBA00022600"/>
    </source>
</evidence>
<dbReference type="Pfam" id="PF24894">
    <property type="entry name" value="Hexapep_GlmU"/>
    <property type="match status" value="1"/>
</dbReference>
<evidence type="ECO:0000256" key="8">
    <source>
        <dbReference type="ARBA" id="ARBA00023277"/>
    </source>
</evidence>
<dbReference type="CDD" id="cd04651">
    <property type="entry name" value="LbH_G1P_AT_C"/>
    <property type="match status" value="1"/>
</dbReference>
<reference evidence="12" key="1">
    <citation type="submission" date="2014-03" db="EMBL/GenBank/DDBJ databases">
        <authorList>
            <person name="Genoscope - CEA"/>
        </authorList>
    </citation>
    <scope>NUCLEOTIDE SEQUENCE [LARGE SCALE GENOMIC DNA]</scope>
    <source>
        <strain evidence="12">CF27</strain>
    </source>
</reference>
<dbReference type="PROSITE" id="PS00808">
    <property type="entry name" value="ADP_GLC_PYROPHOSPH_1"/>
    <property type="match status" value="1"/>
</dbReference>
<dbReference type="InterPro" id="IPR023049">
    <property type="entry name" value="GlgC_bac"/>
</dbReference>
<keyword evidence="2 9" id="KW-0321">Glycogen metabolism</keyword>
<dbReference type="InterPro" id="IPR005835">
    <property type="entry name" value="NTP_transferase_dom"/>
</dbReference>
<dbReference type="GO" id="GO:0005978">
    <property type="term" value="P:glycogen biosynthetic process"/>
    <property type="evidence" value="ECO:0007669"/>
    <property type="project" value="UniProtKB-UniRule"/>
</dbReference>
<dbReference type="CDD" id="cd02508">
    <property type="entry name" value="ADP_Glucose_PP"/>
    <property type="match status" value="1"/>
</dbReference>
<dbReference type="InterPro" id="IPR029044">
    <property type="entry name" value="Nucleotide-diphossugar_trans"/>
</dbReference>
<dbReference type="EMBL" id="LT841305">
    <property type="protein sequence ID" value="SMH67020.1"/>
    <property type="molecule type" value="Genomic_DNA"/>
</dbReference>
<dbReference type="NCBIfam" id="TIGR02091">
    <property type="entry name" value="glgC"/>
    <property type="match status" value="1"/>
</dbReference>
<dbReference type="GO" id="GO:0005524">
    <property type="term" value="F:ATP binding"/>
    <property type="evidence" value="ECO:0007669"/>
    <property type="project" value="UniProtKB-KW"/>
</dbReference>
<feature type="binding site" evidence="9">
    <location>
        <position position="214"/>
    </location>
    <ligand>
        <name>alpha-D-glucose 1-phosphate</name>
        <dbReference type="ChEBI" id="CHEBI:58601"/>
    </ligand>
</feature>
<feature type="domain" description="Glucose-1-phosphate adenylyltransferase/Bifunctional protein GlmU-like C-terminal hexapeptide" evidence="11">
    <location>
        <begin position="318"/>
        <end position="422"/>
    </location>
</feature>
<evidence type="ECO:0000259" key="10">
    <source>
        <dbReference type="Pfam" id="PF00483"/>
    </source>
</evidence>
<dbReference type="GO" id="GO:0008878">
    <property type="term" value="F:glucose-1-phosphate adenylyltransferase activity"/>
    <property type="evidence" value="ECO:0007669"/>
    <property type="project" value="UniProtKB-UniRule"/>
</dbReference>
<comment type="subunit">
    <text evidence="9">Homotetramer.</text>
</comment>
<dbReference type="Gene3D" id="2.160.10.10">
    <property type="entry name" value="Hexapeptide repeat proteins"/>
    <property type="match status" value="1"/>
</dbReference>
<feature type="binding site" evidence="9">
    <location>
        <begin position="196"/>
        <end position="197"/>
    </location>
    <ligand>
        <name>alpha-D-glucose 1-phosphate</name>
        <dbReference type="ChEBI" id="CHEBI:58601"/>
    </ligand>
</feature>
<accession>A0A060UJY4</accession>
<evidence type="ECO:0000256" key="5">
    <source>
        <dbReference type="ARBA" id="ARBA00022741"/>
    </source>
</evidence>
<keyword evidence="3 9" id="KW-0808">Transferase</keyword>